<dbReference type="EMBL" id="GBRH01235468">
    <property type="protein sequence ID" value="JAD62427.1"/>
    <property type="molecule type" value="Transcribed_RNA"/>
</dbReference>
<proteinExistence type="predicted"/>
<dbReference type="AlphaFoldDB" id="A0A0A9BT28"/>
<reference evidence="1" key="2">
    <citation type="journal article" date="2015" name="Data Brief">
        <title>Shoot transcriptome of the giant reed, Arundo donax.</title>
        <authorList>
            <person name="Barrero R.A."/>
            <person name="Guerrero F.D."/>
            <person name="Moolhuijzen P."/>
            <person name="Goolsby J.A."/>
            <person name="Tidwell J."/>
            <person name="Bellgard S.E."/>
            <person name="Bellgard M.I."/>
        </authorList>
    </citation>
    <scope>NUCLEOTIDE SEQUENCE</scope>
    <source>
        <tissue evidence="1">Shoot tissue taken approximately 20 cm above the soil surface</tissue>
    </source>
</reference>
<organism evidence="1">
    <name type="scientific">Arundo donax</name>
    <name type="common">Giant reed</name>
    <name type="synonym">Donax arundinaceus</name>
    <dbReference type="NCBI Taxonomy" id="35708"/>
    <lineage>
        <taxon>Eukaryota</taxon>
        <taxon>Viridiplantae</taxon>
        <taxon>Streptophyta</taxon>
        <taxon>Embryophyta</taxon>
        <taxon>Tracheophyta</taxon>
        <taxon>Spermatophyta</taxon>
        <taxon>Magnoliopsida</taxon>
        <taxon>Liliopsida</taxon>
        <taxon>Poales</taxon>
        <taxon>Poaceae</taxon>
        <taxon>PACMAD clade</taxon>
        <taxon>Arundinoideae</taxon>
        <taxon>Arundineae</taxon>
        <taxon>Arundo</taxon>
    </lineage>
</organism>
<evidence type="ECO:0000313" key="1">
    <source>
        <dbReference type="EMBL" id="JAD62427.1"/>
    </source>
</evidence>
<reference evidence="1" key="1">
    <citation type="submission" date="2014-09" db="EMBL/GenBank/DDBJ databases">
        <authorList>
            <person name="Magalhaes I.L.F."/>
            <person name="Oliveira U."/>
            <person name="Santos F.R."/>
            <person name="Vidigal T.H.D.A."/>
            <person name="Brescovit A.D."/>
            <person name="Santos A.J."/>
        </authorList>
    </citation>
    <scope>NUCLEOTIDE SEQUENCE</scope>
    <source>
        <tissue evidence="1">Shoot tissue taken approximately 20 cm above the soil surface</tissue>
    </source>
</reference>
<sequence>MLLKLLRPNDAAIMGVEASVHRRQVREDAVQLR</sequence>
<name>A0A0A9BT28_ARUDO</name>
<accession>A0A0A9BT28</accession>
<protein>
    <submittedName>
        <fullName evidence="1">Uncharacterized protein</fullName>
    </submittedName>
</protein>